<evidence type="ECO:0000259" key="12">
    <source>
        <dbReference type="PROSITE" id="PS50006"/>
    </source>
</evidence>
<sequence>MDSQEATQPSTQQVLDPRRLGRNHSGLDDNDIADVLVILHPATPAAIKIVEMAAQTTQEHVLFYHSLDSFDSEPVDIEEQETIIISKSGERVGQAPRAAADLALRMSSARRLKYKHLGFIFGRNQLLSDIVFGQDSGKRISNQHFRIYTNLENILMIEDMSTNGTLVDDVWLKGRDKRFNKERMLTPNSMITIPHPNEAEVVRFLVRIPPHNSHLLRYNQNLEVFVSDCKTGAERDTALQRLQKRALGPSMKWDGGERYNIIGQIGKGAFATVYQLATKMDGRLLAAKELEKRRFMKNGHLDKKIDNEMKIMESLRHPHIVEFIEYHDQGDHLYIIMEYVRHGDLQKFLIDEGPMREDMARRMAQQILSALNYLHHSKITHRDIKPDNILIAELDPLQVKLSDFGLSKVVTHAETFLKTFCGTLLYCAPEVFPDFQGQGKKRRRETTLYNSYSSSVDIWSFGGVLWTALCGEPPFKGIADATGEAMYNNIMSTPLDPAALRKRNVSEDCIDLLCRMLQTDPAARPTELECLKHPWLRDGATLPADPTLQSIVEEDEPEGAEQKLSQLSLGEEIPESDEEADILSDHEFEMLIDSRQSKRVRTDPLFPRNQLRDYDEGDDSSRDPSFHSEHDMERDDGGEESFQVVPKPSRPRLFGEIGQSALHSSGLLNAVANEALCDEGSAGDWSQEPVRNASGAVSRAQRERQEAFAAVPQLDGGISSSSLLGAEWMVRDLNMASPGSGPHSPNEPATPKTPDVPQHNSLETSDKDASQISEPTPKARPGMNRQISLPKTASFFYDPYDPSTHTLEYASKVSGFDFVGAQQAATVGASAIEDTIRQSGADGTDTPPDEVGEAELTAAVPFVPAELDIKPPPRRLGKLSATADSFAPSLVLNIDQSRTSWGRLPTNTIVYEDRSDTRVPKTAFVIFFWSSQPGLGENVQELSQQGKDWTGLDHIHVGIFTCATSGITINGKHIRRKDDKGRAVYGHLHNGDIIQVYHDSRSGECLKFKCEFYLGYGKEPRSAGESFLVLYGAKLPE</sequence>
<feature type="binding site" evidence="8 10">
    <location>
        <position position="288"/>
    </location>
    <ligand>
        <name>ATP</name>
        <dbReference type="ChEBI" id="CHEBI:30616"/>
    </ligand>
</feature>
<evidence type="ECO:0000256" key="6">
    <source>
        <dbReference type="ARBA" id="ARBA00022840"/>
    </source>
</evidence>
<dbReference type="SUPFAM" id="SSF49879">
    <property type="entry name" value="SMAD/FHA domain"/>
    <property type="match status" value="1"/>
</dbReference>
<evidence type="ECO:0000256" key="5">
    <source>
        <dbReference type="ARBA" id="ARBA00022777"/>
    </source>
</evidence>
<evidence type="ECO:0000259" key="13">
    <source>
        <dbReference type="PROSITE" id="PS50011"/>
    </source>
</evidence>
<evidence type="ECO:0000256" key="3">
    <source>
        <dbReference type="ARBA" id="ARBA00022679"/>
    </source>
</evidence>
<dbReference type="OrthoDB" id="504170at2759"/>
<evidence type="ECO:0000313" key="14">
    <source>
        <dbReference type="EMBL" id="KAF2252960.1"/>
    </source>
</evidence>
<dbReference type="GO" id="GO:0004674">
    <property type="term" value="F:protein serine/threonine kinase activity"/>
    <property type="evidence" value="ECO:0007669"/>
    <property type="project" value="UniProtKB-KW"/>
</dbReference>
<keyword evidence="2" id="KW-0723">Serine/threonine-protein kinase</keyword>
<dbReference type="Proteomes" id="UP000800094">
    <property type="component" value="Unassembled WGS sequence"/>
</dbReference>
<keyword evidence="6 8" id="KW-0067">ATP-binding</keyword>
<accession>A0A6A6ITM9</accession>
<dbReference type="SMART" id="SM00240">
    <property type="entry name" value="FHA"/>
    <property type="match status" value="1"/>
</dbReference>
<keyword evidence="5 14" id="KW-0418">Kinase</keyword>
<dbReference type="InterPro" id="IPR008271">
    <property type="entry name" value="Ser/Thr_kinase_AS"/>
</dbReference>
<dbReference type="RefSeq" id="XP_033687964.1">
    <property type="nucleotide sequence ID" value="XM_033820663.1"/>
</dbReference>
<feature type="region of interest" description="Disordered" evidence="11">
    <location>
        <begin position="553"/>
        <end position="580"/>
    </location>
</feature>
<evidence type="ECO:0000256" key="11">
    <source>
        <dbReference type="SAM" id="MobiDB-lite"/>
    </source>
</evidence>
<evidence type="ECO:0000313" key="15">
    <source>
        <dbReference type="Proteomes" id="UP000800094"/>
    </source>
</evidence>
<feature type="domain" description="FHA" evidence="12">
    <location>
        <begin position="119"/>
        <end position="172"/>
    </location>
</feature>
<organism evidence="14 15">
    <name type="scientific">Trematosphaeria pertusa</name>
    <dbReference type="NCBI Taxonomy" id="390896"/>
    <lineage>
        <taxon>Eukaryota</taxon>
        <taxon>Fungi</taxon>
        <taxon>Dikarya</taxon>
        <taxon>Ascomycota</taxon>
        <taxon>Pezizomycotina</taxon>
        <taxon>Dothideomycetes</taxon>
        <taxon>Pleosporomycetidae</taxon>
        <taxon>Pleosporales</taxon>
        <taxon>Massarineae</taxon>
        <taxon>Trematosphaeriaceae</taxon>
        <taxon>Trematosphaeria</taxon>
    </lineage>
</organism>
<dbReference type="GO" id="GO:0005524">
    <property type="term" value="F:ATP binding"/>
    <property type="evidence" value="ECO:0007669"/>
    <property type="project" value="UniProtKB-UniRule"/>
</dbReference>
<comment type="similarity">
    <text evidence="1">Belongs to the protein kinase superfamily. CAMK Ser/Thr protein kinase family. CHEK2 subfamily.</text>
</comment>
<evidence type="ECO:0000256" key="8">
    <source>
        <dbReference type="PIRSR" id="PIRSR630616-2"/>
    </source>
</evidence>
<feature type="compositionally biased region" description="Basic and acidic residues" evidence="11">
    <location>
        <begin position="610"/>
        <end position="635"/>
    </location>
</feature>
<dbReference type="PANTHER" id="PTHR24350">
    <property type="entry name" value="SERINE/THREONINE-PROTEIN KINASE IAL-RELATED"/>
    <property type="match status" value="1"/>
</dbReference>
<feature type="compositionally biased region" description="Polar residues" evidence="11">
    <location>
        <begin position="1"/>
        <end position="14"/>
    </location>
</feature>
<feature type="active site" description="Proton acceptor" evidence="7">
    <location>
        <position position="383"/>
    </location>
</feature>
<feature type="binding site" evidence="8">
    <location>
        <position position="403"/>
    </location>
    <ligand>
        <name>ATP</name>
        <dbReference type="ChEBI" id="CHEBI:30616"/>
    </ligand>
</feature>
<dbReference type="InterPro" id="IPR008984">
    <property type="entry name" value="SMAD_FHA_dom_sf"/>
</dbReference>
<evidence type="ECO:0000256" key="2">
    <source>
        <dbReference type="ARBA" id="ARBA00022527"/>
    </source>
</evidence>
<dbReference type="AlphaFoldDB" id="A0A6A6ITM9"/>
<feature type="region of interest" description="Disordered" evidence="11">
    <location>
        <begin position="601"/>
        <end position="643"/>
    </location>
</feature>
<dbReference type="Pfam" id="PF00069">
    <property type="entry name" value="Pkinase"/>
    <property type="match status" value="1"/>
</dbReference>
<keyword evidence="15" id="KW-1185">Reference proteome</keyword>
<proteinExistence type="inferred from homology"/>
<dbReference type="Gene3D" id="1.10.510.10">
    <property type="entry name" value="Transferase(Phosphotransferase) domain 1"/>
    <property type="match status" value="1"/>
</dbReference>
<dbReference type="SMART" id="SM00220">
    <property type="entry name" value="S_TKc"/>
    <property type="match status" value="1"/>
</dbReference>
<dbReference type="InterPro" id="IPR000719">
    <property type="entry name" value="Prot_kinase_dom"/>
</dbReference>
<dbReference type="PROSITE" id="PS00107">
    <property type="entry name" value="PROTEIN_KINASE_ATP"/>
    <property type="match status" value="1"/>
</dbReference>
<evidence type="ECO:0000256" key="1">
    <source>
        <dbReference type="ARBA" id="ARBA00005575"/>
    </source>
</evidence>
<dbReference type="PROSITE" id="PS50006">
    <property type="entry name" value="FHA_DOMAIN"/>
    <property type="match status" value="1"/>
</dbReference>
<reference evidence="14" key="1">
    <citation type="journal article" date="2020" name="Stud. Mycol.">
        <title>101 Dothideomycetes genomes: a test case for predicting lifestyles and emergence of pathogens.</title>
        <authorList>
            <person name="Haridas S."/>
            <person name="Albert R."/>
            <person name="Binder M."/>
            <person name="Bloem J."/>
            <person name="Labutti K."/>
            <person name="Salamov A."/>
            <person name="Andreopoulos B."/>
            <person name="Baker S."/>
            <person name="Barry K."/>
            <person name="Bills G."/>
            <person name="Bluhm B."/>
            <person name="Cannon C."/>
            <person name="Castanera R."/>
            <person name="Culley D."/>
            <person name="Daum C."/>
            <person name="Ezra D."/>
            <person name="Gonzalez J."/>
            <person name="Henrissat B."/>
            <person name="Kuo A."/>
            <person name="Liang C."/>
            <person name="Lipzen A."/>
            <person name="Lutzoni F."/>
            <person name="Magnuson J."/>
            <person name="Mondo S."/>
            <person name="Nolan M."/>
            <person name="Ohm R."/>
            <person name="Pangilinan J."/>
            <person name="Park H.-J."/>
            <person name="Ramirez L."/>
            <person name="Alfaro M."/>
            <person name="Sun H."/>
            <person name="Tritt A."/>
            <person name="Yoshinaga Y."/>
            <person name="Zwiers L.-H."/>
            <person name="Turgeon B."/>
            <person name="Goodwin S."/>
            <person name="Spatafora J."/>
            <person name="Crous P."/>
            <person name="Grigoriev I."/>
        </authorList>
    </citation>
    <scope>NUCLEOTIDE SEQUENCE</scope>
    <source>
        <strain evidence="14">CBS 122368</strain>
    </source>
</reference>
<dbReference type="Pfam" id="PF00498">
    <property type="entry name" value="FHA"/>
    <property type="match status" value="1"/>
</dbReference>
<dbReference type="PROSITE" id="PS00108">
    <property type="entry name" value="PROTEIN_KINASE_ST"/>
    <property type="match status" value="1"/>
</dbReference>
<dbReference type="InterPro" id="IPR017441">
    <property type="entry name" value="Protein_kinase_ATP_BS"/>
</dbReference>
<dbReference type="InterPro" id="IPR030616">
    <property type="entry name" value="Aur-like"/>
</dbReference>
<protein>
    <submittedName>
        <fullName evidence="14">Pkinase-domain-containing protein</fullName>
    </submittedName>
</protein>
<keyword evidence="4 8" id="KW-0547">Nucleotide-binding</keyword>
<name>A0A6A6ITM9_9PLEO</name>
<dbReference type="GeneID" id="54573993"/>
<dbReference type="SUPFAM" id="SSF56112">
    <property type="entry name" value="Protein kinase-like (PK-like)"/>
    <property type="match status" value="1"/>
</dbReference>
<evidence type="ECO:0000256" key="7">
    <source>
        <dbReference type="PIRSR" id="PIRSR630616-1"/>
    </source>
</evidence>
<gene>
    <name evidence="14" type="ORF">BU26DRAFT_212234</name>
</gene>
<dbReference type="FunFam" id="3.30.200.20:FF:000470">
    <property type="entry name" value="Serine/threonine-protein kinase RAD53"/>
    <property type="match status" value="1"/>
</dbReference>
<feature type="cross-link" description="Glycyl lysine isopeptide (Lys-Gly) (interchain with G-Cter in SUMO2)" evidence="9">
    <location>
        <position position="385"/>
    </location>
</feature>
<feature type="domain" description="Protein kinase" evidence="13">
    <location>
        <begin position="259"/>
        <end position="536"/>
    </location>
</feature>
<dbReference type="FunFam" id="1.10.510.10:FF:000571">
    <property type="entry name" value="Maternal embryonic leucine zipper kinase"/>
    <property type="match status" value="1"/>
</dbReference>
<dbReference type="InterPro" id="IPR000253">
    <property type="entry name" value="FHA_dom"/>
</dbReference>
<dbReference type="InterPro" id="IPR011009">
    <property type="entry name" value="Kinase-like_dom_sf"/>
</dbReference>
<feature type="region of interest" description="Disordered" evidence="11">
    <location>
        <begin position="734"/>
        <end position="785"/>
    </location>
</feature>
<dbReference type="Gene3D" id="2.60.200.20">
    <property type="match status" value="2"/>
</dbReference>
<feature type="region of interest" description="Disordered" evidence="11">
    <location>
        <begin position="1"/>
        <end position="23"/>
    </location>
</feature>
<evidence type="ECO:0000256" key="4">
    <source>
        <dbReference type="ARBA" id="ARBA00022741"/>
    </source>
</evidence>
<dbReference type="PROSITE" id="PS50011">
    <property type="entry name" value="PROTEIN_KINASE_DOM"/>
    <property type="match status" value="1"/>
</dbReference>
<keyword evidence="3" id="KW-0808">Transferase</keyword>
<evidence type="ECO:0000256" key="10">
    <source>
        <dbReference type="PROSITE-ProRule" id="PRU10141"/>
    </source>
</evidence>
<dbReference type="EMBL" id="ML987191">
    <property type="protein sequence ID" value="KAF2252960.1"/>
    <property type="molecule type" value="Genomic_DNA"/>
</dbReference>
<evidence type="ECO:0000256" key="9">
    <source>
        <dbReference type="PIRSR" id="PIRSR630616-3"/>
    </source>
</evidence>